<dbReference type="Pfam" id="PF25416">
    <property type="entry name" value="GRHL1_C"/>
    <property type="match status" value="1"/>
</dbReference>
<feature type="region of interest" description="Disordered" evidence="8">
    <location>
        <begin position="314"/>
        <end position="335"/>
    </location>
</feature>
<comment type="similarity">
    <text evidence="2">Belongs to the grh/CP2 family. CP2 subfamily.</text>
</comment>
<dbReference type="InterPro" id="IPR007604">
    <property type="entry name" value="CP2"/>
</dbReference>
<feature type="compositionally biased region" description="Polar residues" evidence="8">
    <location>
        <begin position="316"/>
        <end position="335"/>
    </location>
</feature>
<evidence type="ECO:0000256" key="2">
    <source>
        <dbReference type="ARBA" id="ARBA00010852"/>
    </source>
</evidence>
<evidence type="ECO:0000313" key="10">
    <source>
        <dbReference type="EMBL" id="KAF6018189.1"/>
    </source>
</evidence>
<keyword evidence="11" id="KW-1185">Reference proteome</keyword>
<evidence type="ECO:0000259" key="9">
    <source>
        <dbReference type="PROSITE" id="PS51968"/>
    </source>
</evidence>
<dbReference type="GO" id="GO:0000978">
    <property type="term" value="F:RNA polymerase II cis-regulatory region sequence-specific DNA binding"/>
    <property type="evidence" value="ECO:0007669"/>
    <property type="project" value="TreeGrafter"/>
</dbReference>
<keyword evidence="6 7" id="KW-0539">Nucleus</keyword>
<comment type="subcellular location">
    <subcellularLocation>
        <location evidence="1 7">Nucleus</location>
    </subcellularLocation>
</comment>
<accession>A0A7J7IWB7</accession>
<evidence type="ECO:0000256" key="5">
    <source>
        <dbReference type="ARBA" id="ARBA00023163"/>
    </source>
</evidence>
<reference evidence="10" key="1">
    <citation type="submission" date="2020-06" db="EMBL/GenBank/DDBJ databases">
        <title>Draft genome of Bugula neritina, a colonial animal packing powerful symbionts and potential medicines.</title>
        <authorList>
            <person name="Rayko M."/>
        </authorList>
    </citation>
    <scope>NUCLEOTIDE SEQUENCE [LARGE SCALE GENOMIC DNA]</scope>
    <source>
        <strain evidence="10">Kwan_BN1</strain>
    </source>
</reference>
<dbReference type="Gene3D" id="1.10.150.50">
    <property type="entry name" value="Transcription Factor, Ets-1"/>
    <property type="match status" value="1"/>
</dbReference>
<evidence type="ECO:0000256" key="4">
    <source>
        <dbReference type="ARBA" id="ARBA00023125"/>
    </source>
</evidence>
<dbReference type="PANTHER" id="PTHR11037">
    <property type="entry name" value="TRANSCRIPTION FACTOR CP2"/>
    <property type="match status" value="1"/>
</dbReference>
<dbReference type="AlphaFoldDB" id="A0A7J7IWB7"/>
<evidence type="ECO:0000256" key="6">
    <source>
        <dbReference type="ARBA" id="ARBA00023242"/>
    </source>
</evidence>
<evidence type="ECO:0000256" key="1">
    <source>
        <dbReference type="ARBA" id="ARBA00004123"/>
    </source>
</evidence>
<dbReference type="GO" id="GO:0001228">
    <property type="term" value="F:DNA-binding transcription activator activity, RNA polymerase II-specific"/>
    <property type="evidence" value="ECO:0007669"/>
    <property type="project" value="TreeGrafter"/>
</dbReference>
<dbReference type="SUPFAM" id="SSF47769">
    <property type="entry name" value="SAM/Pointed domain"/>
    <property type="match status" value="1"/>
</dbReference>
<keyword evidence="5" id="KW-0804">Transcription</keyword>
<keyword evidence="4 7" id="KW-0238">DNA-binding</keyword>
<protein>
    <submittedName>
        <fullName evidence="10">Gem</fullName>
    </submittedName>
</protein>
<dbReference type="InterPro" id="IPR041418">
    <property type="entry name" value="SAM_3"/>
</dbReference>
<dbReference type="GO" id="GO:0005634">
    <property type="term" value="C:nucleus"/>
    <property type="evidence" value="ECO:0007669"/>
    <property type="project" value="UniProtKB-SubCell"/>
</dbReference>
<gene>
    <name evidence="10" type="ORF">EB796_023482</name>
</gene>
<comment type="caution">
    <text evidence="10">The sequence shown here is derived from an EMBL/GenBank/DDBJ whole genome shotgun (WGS) entry which is preliminary data.</text>
</comment>
<dbReference type="InterPro" id="IPR057520">
    <property type="entry name" value="GRHL1/CP2_C"/>
</dbReference>
<dbReference type="Proteomes" id="UP000593567">
    <property type="component" value="Unassembled WGS sequence"/>
</dbReference>
<sequence length="494" mass="55487">MNALLGHNPMAISRDSKIQSFFQLPLITSSVENSLVGSHSSDALLALPVFNGGQISFQYVLSAPTSPATKVNEETLTYLNQGQAYELKVKKIGGSQHDTGKYFKSYIKVFFHDKRLQYTEREQIDSWRAQRPGERILEIDSPLSYGILDLRAEQRNLNMLEFVWDSTKDCGVFIKVNCISTEFTPKKHGGEKGVPFRIQVDTYSYNEDEQRKLLYCASCQIKVFKPKGADRKQKTDRDKVEKISVIDKDKYQPSFDVTVLTEVPIDNAIVMQRTQLPKPVVSTTCEMTPVHNSPSIAIAHNPYHNQPVPADVCSFDNETSSSGSADSPPANTVRQITKDTSDSDVSAWLRANRFGNYCKFFSNFTGADLLTLTRDELIQICGLADGIRLNNALQVKSVRPRLTIYVNIQSESVFHVLYLGTATCQELIDKLANLFNASPTVIVDVHLLGVNKIHILVTDEVVQNMPDNTQYSVEVLKNETTEQYRVLLTRIDQG</sequence>
<evidence type="ECO:0000256" key="7">
    <source>
        <dbReference type="PROSITE-ProRule" id="PRU01313"/>
    </source>
</evidence>
<dbReference type="PROSITE" id="PS51968">
    <property type="entry name" value="GRH_CP2_DB"/>
    <property type="match status" value="1"/>
</dbReference>
<keyword evidence="3" id="KW-0805">Transcription regulation</keyword>
<dbReference type="OrthoDB" id="9996779at2759"/>
<feature type="domain" description="Grh/CP2 DB" evidence="9">
    <location>
        <begin position="53"/>
        <end position="297"/>
    </location>
</feature>
<evidence type="ECO:0000313" key="11">
    <source>
        <dbReference type="Proteomes" id="UP000593567"/>
    </source>
</evidence>
<dbReference type="PANTHER" id="PTHR11037:SF21">
    <property type="entry name" value="GEMINI, ISOFORM C"/>
    <property type="match status" value="1"/>
</dbReference>
<evidence type="ECO:0000256" key="3">
    <source>
        <dbReference type="ARBA" id="ARBA00023015"/>
    </source>
</evidence>
<dbReference type="InterPro" id="IPR040167">
    <property type="entry name" value="TF_CP2-like"/>
</dbReference>
<proteinExistence type="inferred from homology"/>
<dbReference type="Pfam" id="PF18016">
    <property type="entry name" value="SAM_3"/>
    <property type="match status" value="1"/>
</dbReference>
<dbReference type="Pfam" id="PF04516">
    <property type="entry name" value="CP2"/>
    <property type="match status" value="1"/>
</dbReference>
<evidence type="ECO:0000256" key="8">
    <source>
        <dbReference type="SAM" id="MobiDB-lite"/>
    </source>
</evidence>
<dbReference type="InterPro" id="IPR013761">
    <property type="entry name" value="SAM/pointed_sf"/>
</dbReference>
<organism evidence="10 11">
    <name type="scientific">Bugula neritina</name>
    <name type="common">Brown bryozoan</name>
    <name type="synonym">Sertularia neritina</name>
    <dbReference type="NCBI Taxonomy" id="10212"/>
    <lineage>
        <taxon>Eukaryota</taxon>
        <taxon>Metazoa</taxon>
        <taxon>Spiralia</taxon>
        <taxon>Lophotrochozoa</taxon>
        <taxon>Bryozoa</taxon>
        <taxon>Gymnolaemata</taxon>
        <taxon>Cheilostomatida</taxon>
        <taxon>Flustrina</taxon>
        <taxon>Buguloidea</taxon>
        <taxon>Bugulidae</taxon>
        <taxon>Bugula</taxon>
    </lineage>
</organism>
<dbReference type="EMBL" id="VXIV02003328">
    <property type="protein sequence ID" value="KAF6018189.1"/>
    <property type="molecule type" value="Genomic_DNA"/>
</dbReference>
<name>A0A7J7IWB7_BUGNE</name>